<evidence type="ECO:0000259" key="9">
    <source>
        <dbReference type="Pfam" id="PF21162"/>
    </source>
</evidence>
<dbReference type="RefSeq" id="WP_107674624.1">
    <property type="nucleotide sequence ID" value="NZ_PZKE01000025.1"/>
</dbReference>
<accession>A0A2T4J4R8</accession>
<organism evidence="11 12">
    <name type="scientific">Fuscovulum blasticum DSM 2131</name>
    <dbReference type="NCBI Taxonomy" id="1188250"/>
    <lineage>
        <taxon>Bacteria</taxon>
        <taxon>Pseudomonadati</taxon>
        <taxon>Pseudomonadota</taxon>
        <taxon>Alphaproteobacteria</taxon>
        <taxon>Rhodobacterales</taxon>
        <taxon>Paracoccaceae</taxon>
        <taxon>Pseudogemmobacter</taxon>
    </lineage>
</organism>
<evidence type="ECO:0000256" key="2">
    <source>
        <dbReference type="ARBA" id="ARBA00003676"/>
    </source>
</evidence>
<dbReference type="PANTHER" id="PTHR43624">
    <property type="entry name" value="ELECTRON TRANSFER FLAVOPROTEIN-QUINONE OXIDOREDUCTASE YDIS-RELATED"/>
    <property type="match status" value="1"/>
</dbReference>
<dbReference type="Pfam" id="PF26311">
    <property type="entry name" value="ETF-QO_FixC_C"/>
    <property type="match status" value="1"/>
</dbReference>
<keyword evidence="7 8" id="KW-0560">Oxidoreductase</keyword>
<feature type="domain" description="ETF-QO/FixC ubiquinone-binding" evidence="9">
    <location>
        <begin position="209"/>
        <end position="282"/>
    </location>
</feature>
<feature type="domain" description="FixC-like C-terminal" evidence="10">
    <location>
        <begin position="369"/>
        <end position="436"/>
    </location>
</feature>
<dbReference type="AlphaFoldDB" id="A0A2T4J4R8"/>
<dbReference type="PRINTS" id="PR00420">
    <property type="entry name" value="RNGMNOXGNASE"/>
</dbReference>
<dbReference type="Proteomes" id="UP000241362">
    <property type="component" value="Unassembled WGS sequence"/>
</dbReference>
<evidence type="ECO:0000256" key="3">
    <source>
        <dbReference type="ARBA" id="ARBA00006796"/>
    </source>
</evidence>
<dbReference type="InterPro" id="IPR059103">
    <property type="entry name" value="FixC-like_C"/>
</dbReference>
<dbReference type="InterPro" id="IPR039651">
    <property type="entry name" value="FixC-like"/>
</dbReference>
<keyword evidence="5 8" id="KW-0285">Flavoprotein</keyword>
<evidence type="ECO:0000256" key="5">
    <source>
        <dbReference type="ARBA" id="ARBA00022630"/>
    </source>
</evidence>
<proteinExistence type="inferred from homology"/>
<dbReference type="SUPFAM" id="SSF51905">
    <property type="entry name" value="FAD/NAD(P)-binding domain"/>
    <property type="match status" value="1"/>
</dbReference>
<name>A0A2T4J4R8_FUSBL</name>
<dbReference type="GO" id="GO:0071949">
    <property type="term" value="F:FAD binding"/>
    <property type="evidence" value="ECO:0007669"/>
    <property type="project" value="UniProtKB-UniRule"/>
</dbReference>
<comment type="function">
    <text evidence="8">Part of an electron transfer system.</text>
</comment>
<evidence type="ECO:0000256" key="4">
    <source>
        <dbReference type="ARBA" id="ARBA00019877"/>
    </source>
</evidence>
<protein>
    <recommendedName>
        <fullName evidence="4 8">Protein FixC</fullName>
    </recommendedName>
</protein>
<evidence type="ECO:0000259" key="10">
    <source>
        <dbReference type="Pfam" id="PF26311"/>
    </source>
</evidence>
<keyword evidence="6 8" id="KW-0274">FAD</keyword>
<dbReference type="Pfam" id="PF12831">
    <property type="entry name" value="FAD_oxidored"/>
    <property type="match status" value="1"/>
</dbReference>
<evidence type="ECO:0000313" key="12">
    <source>
        <dbReference type="Proteomes" id="UP000241362"/>
    </source>
</evidence>
<comment type="cofactor">
    <cofactor evidence="1 8">
        <name>FAD</name>
        <dbReference type="ChEBI" id="CHEBI:57692"/>
    </cofactor>
</comment>
<comment type="caution">
    <text evidence="11">The sequence shown here is derived from an EMBL/GenBank/DDBJ whole genome shotgun (WGS) entry which is preliminary data.</text>
</comment>
<keyword evidence="12" id="KW-1185">Reference proteome</keyword>
<dbReference type="InterPro" id="IPR036188">
    <property type="entry name" value="FAD/NAD-bd_sf"/>
</dbReference>
<dbReference type="EMBL" id="PZKE01000025">
    <property type="protein sequence ID" value="PTE12865.1"/>
    <property type="molecule type" value="Genomic_DNA"/>
</dbReference>
<dbReference type="PANTHER" id="PTHR43624:SF2">
    <property type="entry name" value="ELECTRON TRANSFER FLAVOPROTEIN-QUINONE OXIDOREDUCTASE YDIS-RELATED"/>
    <property type="match status" value="1"/>
</dbReference>
<dbReference type="Pfam" id="PF21162">
    <property type="entry name" value="ETFQO_UQ-bd"/>
    <property type="match status" value="1"/>
</dbReference>
<reference evidence="11 12" key="1">
    <citation type="submission" date="2018-03" db="EMBL/GenBank/DDBJ databases">
        <title>Rhodobacter blasticus.</title>
        <authorList>
            <person name="Meyer T.E."/>
            <person name="Miller S."/>
            <person name="Lodha T."/>
            <person name="Gandham S."/>
            <person name="Chintalapati S."/>
            <person name="Chintalapati V.R."/>
        </authorList>
    </citation>
    <scope>NUCLEOTIDE SEQUENCE [LARGE SCALE GENOMIC DNA]</scope>
    <source>
        <strain evidence="11 12">DSM 2131</strain>
    </source>
</reference>
<gene>
    <name evidence="11" type="ORF">C5F44_16380</name>
</gene>
<evidence type="ECO:0000256" key="8">
    <source>
        <dbReference type="RuleBase" id="RU366069"/>
    </source>
</evidence>
<dbReference type="GO" id="GO:0016491">
    <property type="term" value="F:oxidoreductase activity"/>
    <property type="evidence" value="ECO:0007669"/>
    <property type="project" value="UniProtKB-UniRule"/>
</dbReference>
<evidence type="ECO:0000256" key="1">
    <source>
        <dbReference type="ARBA" id="ARBA00001974"/>
    </source>
</evidence>
<dbReference type="SUPFAM" id="SSF54373">
    <property type="entry name" value="FAD-linked reductases, C-terminal domain"/>
    <property type="match status" value="1"/>
</dbReference>
<evidence type="ECO:0000313" key="11">
    <source>
        <dbReference type="EMBL" id="PTE12865.1"/>
    </source>
</evidence>
<comment type="similarity">
    <text evidence="3 8">Belongs to the ETF-QO/FixC family.</text>
</comment>
<comment type="function">
    <text evidence="2">Could be required for the formation of a functional nitrogenase Fe protein. Probably accepts electrons from FixA/FixB and reduces a quinone.</text>
</comment>
<dbReference type="Gene3D" id="3.50.50.60">
    <property type="entry name" value="FAD/NAD(P)-binding domain"/>
    <property type="match status" value="1"/>
</dbReference>
<evidence type="ECO:0000256" key="7">
    <source>
        <dbReference type="ARBA" id="ARBA00023002"/>
    </source>
</evidence>
<dbReference type="InterPro" id="IPR049398">
    <property type="entry name" value="ETF-QO/FixC_UQ-bd"/>
</dbReference>
<sequence>MSEHFDAIVVGAGPSGNAAAYTMAKAGLSVLQIDRGEYPGSKNVQGAILYADALERIIPDFREDAPLERHVVEQRIWMLDDRAHTGTHYRSDDFNEARPNRYTILRAQFDKWFSKKVREAGALVITETTVTGLVRNEAGAVIGVQTDREGGPVFARVVVLAEGVNGLVAQRAGLRPELKPNHVALAVKETHFLSEEKVQERFNLAGEDDGVVIEVLGTVTSGMVGTGFLYTNKESISIGVGCLVSDYAETGMAPYELLDRFKRHPSVAPLLRGSEMKEYVAHLIPEGGYNAIPKLTGDGWLIVGDAGQFVNAVHREGSNLAMTTGRMAAEAIIALRKADLPVSEANLKIYRDALAESFVMQDMKKYRHLPATLEKNRDALFGAYPRALSSALQTLFRVDGTAKRDKEKQMLGIVKKSRGSWWAVATDMFKVARAWR</sequence>
<evidence type="ECO:0000256" key="6">
    <source>
        <dbReference type="ARBA" id="ARBA00022827"/>
    </source>
</evidence>